<dbReference type="GO" id="GO:0005829">
    <property type="term" value="C:cytosol"/>
    <property type="evidence" value="ECO:0007669"/>
    <property type="project" value="TreeGrafter"/>
</dbReference>
<dbReference type="Proteomes" id="UP000230790">
    <property type="component" value="Unassembled WGS sequence"/>
</dbReference>
<evidence type="ECO:0000313" key="4">
    <source>
        <dbReference type="Proteomes" id="UP000230790"/>
    </source>
</evidence>
<proteinExistence type="predicted"/>
<reference evidence="3 4" key="1">
    <citation type="submission" date="2017-11" db="EMBL/GenBank/DDBJ databases">
        <title>Evolution of Phototrophy in the Chloroflexi Phylum Driven by Horizontal Gene Transfer.</title>
        <authorList>
            <person name="Ward L.M."/>
            <person name="Hemp J."/>
            <person name="Shih P.M."/>
            <person name="Mcglynn S.E."/>
            <person name="Fischer W."/>
        </authorList>
    </citation>
    <scope>NUCLEOTIDE SEQUENCE [LARGE SCALE GENOMIC DNA]</scope>
    <source>
        <strain evidence="3">JP3_7</strain>
    </source>
</reference>
<feature type="non-terminal residue" evidence="3">
    <location>
        <position position="94"/>
    </location>
</feature>
<gene>
    <name evidence="3" type="ORF">CUN48_17325</name>
</gene>
<protein>
    <submittedName>
        <fullName evidence="3">Carbamate kinase</fullName>
        <ecNumber evidence="3">2.7.2.2</ecNumber>
    </submittedName>
</protein>
<dbReference type="AlphaFoldDB" id="A0A2M8Q7G4"/>
<accession>A0A2M8Q7G4</accession>
<dbReference type="PANTHER" id="PTHR30409">
    <property type="entry name" value="CARBAMATE KINASE"/>
    <property type="match status" value="1"/>
</dbReference>
<dbReference type="InterPro" id="IPR003964">
    <property type="entry name" value="Carb_kinase"/>
</dbReference>
<dbReference type="Gene3D" id="3.40.1160.10">
    <property type="entry name" value="Acetylglutamate kinase-like"/>
    <property type="match status" value="1"/>
</dbReference>
<sequence length="94" mass="10105">MSSDNRGPLAVVAIGGNSLITDNRHADVPHQWDAVRQTSHYIADMVEAGWSIAITHGNGPQVGFILRRNELAAHEVHPTPLDLIVADTQGSIGF</sequence>
<dbReference type="GO" id="GO:0019546">
    <property type="term" value="P:L-arginine deiminase pathway"/>
    <property type="evidence" value="ECO:0007669"/>
    <property type="project" value="TreeGrafter"/>
</dbReference>
<dbReference type="EC" id="2.7.2.2" evidence="3"/>
<name>A0A2M8Q7G4_9CHLR</name>
<comment type="caution">
    <text evidence="3">The sequence shown here is derived from an EMBL/GenBank/DDBJ whole genome shotgun (WGS) entry which is preliminary data.</text>
</comment>
<organism evidence="3 4">
    <name type="scientific">Candidatus Thermofonsia Clade 3 bacterium</name>
    <dbReference type="NCBI Taxonomy" id="2364212"/>
    <lineage>
        <taxon>Bacteria</taxon>
        <taxon>Bacillati</taxon>
        <taxon>Chloroflexota</taxon>
        <taxon>Candidatus Thermofontia</taxon>
        <taxon>Candidatus Thermofonsia Clade 3</taxon>
    </lineage>
</organism>
<dbReference type="PANTHER" id="PTHR30409:SF1">
    <property type="entry name" value="CARBAMATE KINASE-RELATED"/>
    <property type="match status" value="1"/>
</dbReference>
<dbReference type="GO" id="GO:0008804">
    <property type="term" value="F:carbamate kinase activity"/>
    <property type="evidence" value="ECO:0007669"/>
    <property type="project" value="UniProtKB-EC"/>
</dbReference>
<dbReference type="PRINTS" id="PR01469">
    <property type="entry name" value="CARBMTKINASE"/>
</dbReference>
<evidence type="ECO:0000256" key="1">
    <source>
        <dbReference type="ARBA" id="ARBA00022679"/>
    </source>
</evidence>
<evidence type="ECO:0000313" key="3">
    <source>
        <dbReference type="EMBL" id="PJF45746.1"/>
    </source>
</evidence>
<dbReference type="EMBL" id="PGTN01000796">
    <property type="protein sequence ID" value="PJF45746.1"/>
    <property type="molecule type" value="Genomic_DNA"/>
</dbReference>
<evidence type="ECO:0000256" key="2">
    <source>
        <dbReference type="ARBA" id="ARBA00022777"/>
    </source>
</evidence>
<keyword evidence="1 3" id="KW-0808">Transferase</keyword>
<dbReference type="InterPro" id="IPR036393">
    <property type="entry name" value="AceGlu_kinase-like_sf"/>
</dbReference>
<dbReference type="SUPFAM" id="SSF53633">
    <property type="entry name" value="Carbamate kinase-like"/>
    <property type="match status" value="1"/>
</dbReference>
<keyword evidence="2 3" id="KW-0418">Kinase</keyword>